<name>W7A7R9_9APIC</name>
<feature type="transmembrane region" description="Helical" evidence="3">
    <location>
        <begin position="35"/>
        <end position="59"/>
    </location>
</feature>
<keyword evidence="6" id="KW-1185">Reference proteome</keyword>
<evidence type="ECO:0000256" key="1">
    <source>
        <dbReference type="PROSITE-ProRule" id="PRU00175"/>
    </source>
</evidence>
<evidence type="ECO:0000259" key="4">
    <source>
        <dbReference type="PROSITE" id="PS50089"/>
    </source>
</evidence>
<reference evidence="5 6" key="1">
    <citation type="submission" date="2013-02" db="EMBL/GenBank/DDBJ databases">
        <title>The Genome Sequence of Plasmodium inui San Antonio 1.</title>
        <authorList>
            <consortium name="The Broad Institute Genome Sequencing Platform"/>
            <consortium name="The Broad Institute Genome Sequencing Center for Infectious Disease"/>
            <person name="Neafsey D."/>
            <person name="Cheeseman I."/>
            <person name="Volkman S."/>
            <person name="Adams J."/>
            <person name="Walker B."/>
            <person name="Young S.K."/>
            <person name="Zeng Q."/>
            <person name="Gargeya S."/>
            <person name="Fitzgerald M."/>
            <person name="Haas B."/>
            <person name="Abouelleil A."/>
            <person name="Alvarado L."/>
            <person name="Arachchi H.M."/>
            <person name="Berlin A.M."/>
            <person name="Chapman S.B."/>
            <person name="Dewar J."/>
            <person name="Goldberg J."/>
            <person name="Griggs A."/>
            <person name="Gujja S."/>
            <person name="Hansen M."/>
            <person name="Howarth C."/>
            <person name="Imamovic A."/>
            <person name="Larimer J."/>
            <person name="McCowan C."/>
            <person name="Murphy C."/>
            <person name="Neiman D."/>
            <person name="Pearson M."/>
            <person name="Priest M."/>
            <person name="Roberts A."/>
            <person name="Saif S."/>
            <person name="Shea T."/>
            <person name="Sisk P."/>
            <person name="Sykes S."/>
            <person name="Wortman J."/>
            <person name="Nusbaum C."/>
            <person name="Birren B."/>
        </authorList>
    </citation>
    <scope>NUCLEOTIDE SEQUENCE [LARGE SCALE GENOMIC DNA]</scope>
    <source>
        <strain evidence="5 6">San Antonio 1</strain>
    </source>
</reference>
<evidence type="ECO:0000313" key="5">
    <source>
        <dbReference type="EMBL" id="EUD67333.1"/>
    </source>
</evidence>
<dbReference type="GO" id="GO:0016567">
    <property type="term" value="P:protein ubiquitination"/>
    <property type="evidence" value="ECO:0007669"/>
    <property type="project" value="TreeGrafter"/>
</dbReference>
<dbReference type="SMART" id="SM00184">
    <property type="entry name" value="RING"/>
    <property type="match status" value="1"/>
</dbReference>
<keyword evidence="1" id="KW-0862">Zinc</keyword>
<dbReference type="InterPro" id="IPR013083">
    <property type="entry name" value="Znf_RING/FYVE/PHD"/>
</dbReference>
<keyword evidence="3" id="KW-1133">Transmembrane helix</keyword>
<accession>W7A7R9</accession>
<feature type="domain" description="RING-type" evidence="4">
    <location>
        <begin position="461"/>
        <end position="498"/>
    </location>
</feature>
<keyword evidence="1" id="KW-0479">Metal-binding</keyword>
<dbReference type="VEuPathDB" id="PlasmoDB:C922_02039"/>
<dbReference type="RefSeq" id="XP_008815860.1">
    <property type="nucleotide sequence ID" value="XM_008817638.1"/>
</dbReference>
<dbReference type="PANTHER" id="PTHR22996:SF0">
    <property type="entry name" value="RE60872P-RELATED"/>
    <property type="match status" value="1"/>
</dbReference>
<evidence type="ECO:0000313" key="6">
    <source>
        <dbReference type="Proteomes" id="UP000030640"/>
    </source>
</evidence>
<protein>
    <recommendedName>
        <fullName evidence="4">RING-type domain-containing protein</fullName>
    </recommendedName>
</protein>
<dbReference type="EMBL" id="KI965466">
    <property type="protein sequence ID" value="EUD67333.1"/>
    <property type="molecule type" value="Genomic_DNA"/>
</dbReference>
<feature type="region of interest" description="Disordered" evidence="2">
    <location>
        <begin position="366"/>
        <end position="388"/>
    </location>
</feature>
<dbReference type="SUPFAM" id="SSF57850">
    <property type="entry name" value="RING/U-box"/>
    <property type="match status" value="1"/>
</dbReference>
<dbReference type="PROSITE" id="PS50089">
    <property type="entry name" value="ZF_RING_2"/>
    <property type="match status" value="1"/>
</dbReference>
<keyword evidence="3" id="KW-0472">Membrane</keyword>
<keyword evidence="3" id="KW-0812">Transmembrane</keyword>
<dbReference type="GeneID" id="20037313"/>
<dbReference type="GO" id="GO:0005737">
    <property type="term" value="C:cytoplasm"/>
    <property type="evidence" value="ECO:0007669"/>
    <property type="project" value="TreeGrafter"/>
</dbReference>
<dbReference type="Gene3D" id="3.30.40.10">
    <property type="entry name" value="Zinc/RING finger domain, C3HC4 (zinc finger)"/>
    <property type="match status" value="1"/>
</dbReference>
<evidence type="ECO:0000256" key="3">
    <source>
        <dbReference type="SAM" id="Phobius"/>
    </source>
</evidence>
<sequence length="519" mass="59127">MNIIDEYDLDMYKNIVMSNNCKEEDILCIFNMSSFLNTLCFIIFFVIFLWALSIISRYYTSYNIMKYLKDRKAIYMQNLSRYINEIKMLCRSHVNDIIRIKKKITPKSVDKISLDICIHDNIQLVKNYLSSSAKDTTDLYKYGITFTFSSKKPVCVTLYWGVLLNEINQVIHDKTEGRRKTTNGRSTVICIDNFKTFFTEGFGRSLQLKPSSDAMTYLLDKHKGSSYSGEEDVAGTGENFYDHHHHNRDHLSPQQNPSFINFTSCLHKTPSSFFACRENITYTMPSDESFCVADVLSQIEVEKNCYLDDLKEKLQKNKYDQQHPLDEKVLSSNMSDEQIRIPLTILINGAPPMDLMSTSSLYGSSPGGAATTVSPSKGVGKNRASGTGATTGIGTHASTLVVLVDFKKMKDKYIPSIIKDICVFSQSGTNTAVHKSKKKNEGFQFVDILDIYGHEEHDKECLICMTSYKDTLLMPCRHSSFCYDCMKSLRQEKCPICRCLFTSFIKFPLKNIDKGGDMP</sequence>
<dbReference type="AlphaFoldDB" id="W7A7R9"/>
<dbReference type="InterPro" id="IPR045194">
    <property type="entry name" value="MGRN1/RNF157-like"/>
</dbReference>
<dbReference type="GO" id="GO:0008270">
    <property type="term" value="F:zinc ion binding"/>
    <property type="evidence" value="ECO:0007669"/>
    <property type="project" value="UniProtKB-KW"/>
</dbReference>
<dbReference type="Pfam" id="PF13920">
    <property type="entry name" value="zf-C3HC4_3"/>
    <property type="match status" value="1"/>
</dbReference>
<dbReference type="PANTHER" id="PTHR22996">
    <property type="entry name" value="MAHOGUNIN"/>
    <property type="match status" value="1"/>
</dbReference>
<dbReference type="InterPro" id="IPR001841">
    <property type="entry name" value="Znf_RING"/>
</dbReference>
<dbReference type="OrthoDB" id="1711136at2759"/>
<keyword evidence="1" id="KW-0863">Zinc-finger</keyword>
<evidence type="ECO:0000256" key="2">
    <source>
        <dbReference type="SAM" id="MobiDB-lite"/>
    </source>
</evidence>
<gene>
    <name evidence="5" type="ORF">C922_02039</name>
</gene>
<dbReference type="Proteomes" id="UP000030640">
    <property type="component" value="Unassembled WGS sequence"/>
</dbReference>
<proteinExistence type="predicted"/>
<dbReference type="GO" id="GO:0061630">
    <property type="term" value="F:ubiquitin protein ligase activity"/>
    <property type="evidence" value="ECO:0007669"/>
    <property type="project" value="UniProtKB-EC"/>
</dbReference>
<organism evidence="5 6">
    <name type="scientific">Plasmodium inui San Antonio 1</name>
    <dbReference type="NCBI Taxonomy" id="1237626"/>
    <lineage>
        <taxon>Eukaryota</taxon>
        <taxon>Sar</taxon>
        <taxon>Alveolata</taxon>
        <taxon>Apicomplexa</taxon>
        <taxon>Aconoidasida</taxon>
        <taxon>Haemosporida</taxon>
        <taxon>Plasmodiidae</taxon>
        <taxon>Plasmodium</taxon>
        <taxon>Plasmodium (Plasmodium)</taxon>
    </lineage>
</organism>